<dbReference type="OrthoDB" id="6266023at2759"/>
<feature type="region of interest" description="Disordered" evidence="1">
    <location>
        <begin position="1"/>
        <end position="20"/>
    </location>
</feature>
<gene>
    <name evidence="2" type="ORF">EG68_03260</name>
</gene>
<dbReference type="EMBL" id="JTDE01000574">
    <property type="protein sequence ID" value="KAF7260889.1"/>
    <property type="molecule type" value="Genomic_DNA"/>
</dbReference>
<name>A0A8S9Z0G7_9TREM</name>
<keyword evidence="3" id="KW-1185">Reference proteome</keyword>
<evidence type="ECO:0000313" key="2">
    <source>
        <dbReference type="EMBL" id="KAF7260889.1"/>
    </source>
</evidence>
<protein>
    <submittedName>
        <fullName evidence="2">Uncharacterized protein</fullName>
    </submittedName>
</protein>
<reference evidence="2" key="1">
    <citation type="submission" date="2019-07" db="EMBL/GenBank/DDBJ databases">
        <title>Annotation for the trematode Paragonimus miyazaki's.</title>
        <authorList>
            <person name="Choi Y.-J."/>
        </authorList>
    </citation>
    <scope>NUCLEOTIDE SEQUENCE</scope>
    <source>
        <strain evidence="2">Japan</strain>
    </source>
</reference>
<evidence type="ECO:0000256" key="1">
    <source>
        <dbReference type="SAM" id="MobiDB-lite"/>
    </source>
</evidence>
<organism evidence="2 3">
    <name type="scientific">Paragonimus skrjabini miyazakii</name>
    <dbReference type="NCBI Taxonomy" id="59628"/>
    <lineage>
        <taxon>Eukaryota</taxon>
        <taxon>Metazoa</taxon>
        <taxon>Spiralia</taxon>
        <taxon>Lophotrochozoa</taxon>
        <taxon>Platyhelminthes</taxon>
        <taxon>Trematoda</taxon>
        <taxon>Digenea</taxon>
        <taxon>Plagiorchiida</taxon>
        <taxon>Troglotremata</taxon>
        <taxon>Troglotrematidae</taxon>
        <taxon>Paragonimus</taxon>
    </lineage>
</organism>
<proteinExistence type="predicted"/>
<comment type="caution">
    <text evidence="2">The sequence shown here is derived from an EMBL/GenBank/DDBJ whole genome shotgun (WGS) entry which is preliminary data.</text>
</comment>
<dbReference type="Proteomes" id="UP000822476">
    <property type="component" value="Unassembled WGS sequence"/>
</dbReference>
<evidence type="ECO:0000313" key="3">
    <source>
        <dbReference type="Proteomes" id="UP000822476"/>
    </source>
</evidence>
<dbReference type="AlphaFoldDB" id="A0A8S9Z0G7"/>
<sequence length="336" mass="37229">MTRDIQDQPKVIRNPNRIPESDPVQLLHTLAPITRPIADENAPLTDCTTMLRPLGQPSSWQKENMAKPRPWLNEKIPAFRLSGASFPRTSNDPPCQWQVYREGDSEVNRLTWASQIDEKAKANSDLDHTEQMLVSTKQLTSKRKGLTILASSTSANAASVKSNVALRQLTTFTGLLGSEPVSNSTNPCPGTLSSWAITLPNSSVEDSGSVKVLQELNFPSLPRGLLSKDADFAFPLNLIYGGAEEMCWEMHHGTHWVSTTSNTASQLPLPPDWNWDEEEAQILHEIDTIVQLTPEAPKCTYTDQPTGTSISKFSTPLFTAEHSRTMFSVFDKVCLL</sequence>
<accession>A0A8S9Z0G7</accession>